<dbReference type="STRING" id="404692.A0A0J6YQY1"/>
<evidence type="ECO:0000256" key="3">
    <source>
        <dbReference type="SAM" id="MobiDB-lite"/>
    </source>
</evidence>
<feature type="domain" description="FAM192A/Fyv6 N-terminal" evidence="4">
    <location>
        <begin position="5"/>
        <end position="109"/>
    </location>
</feature>
<protein>
    <recommendedName>
        <fullName evidence="4">FAM192A/Fyv6 N-terminal domain-containing protein</fullName>
    </recommendedName>
</protein>
<dbReference type="OrthoDB" id="75807at2759"/>
<reference evidence="6" key="1">
    <citation type="journal article" date="2010" name="Genome Res.">
        <title>Population genomic sequencing of Coccidioides fungi reveals recent hybridization and transposon control.</title>
        <authorList>
            <person name="Neafsey D.E."/>
            <person name="Barker B.M."/>
            <person name="Sharpton T.J."/>
            <person name="Stajich J.E."/>
            <person name="Park D.J."/>
            <person name="Whiston E."/>
            <person name="Hung C.-Y."/>
            <person name="McMahan C."/>
            <person name="White J."/>
            <person name="Sykes S."/>
            <person name="Heiman D."/>
            <person name="Young S."/>
            <person name="Zeng Q."/>
            <person name="Abouelleil A."/>
            <person name="Aftuck L."/>
            <person name="Bessette D."/>
            <person name="Brown A."/>
            <person name="FitzGerald M."/>
            <person name="Lui A."/>
            <person name="Macdonald J.P."/>
            <person name="Priest M."/>
            <person name="Orbach M.J."/>
            <person name="Galgiani J.N."/>
            <person name="Kirkland T.N."/>
            <person name="Cole G.T."/>
            <person name="Birren B.W."/>
            <person name="Henn M.R."/>
            <person name="Taylor J.W."/>
            <person name="Rounsley S.D."/>
        </authorList>
    </citation>
    <scope>NUCLEOTIDE SEQUENCE [LARGE SCALE GENOMIC DNA]</scope>
    <source>
        <strain evidence="6">RMSCC 2394</strain>
    </source>
</reference>
<evidence type="ECO:0000256" key="1">
    <source>
        <dbReference type="ARBA" id="ARBA00004123"/>
    </source>
</evidence>
<accession>A0A0J6YQY1</accession>
<name>A0A0J6YQY1_COCIT</name>
<sequence length="250" mass="27611">MSSGFISAGATEYTPGNDEEWQRVKKELEESRKRKAEQGTQDGGKSLYEILQQNKAAKQEAFEESIRLKNQFRALDEDEVEFLDSLLESTRAKEAAVKRETMEQLEMFHRQREEAEKNAFLVENKLGEPGAGSHGEEEKWAISGRKRRRTKDNDVLPGVKLRKSSSTSGQIPPQEKPKADKPATLEAHITSNAQHKVADYSEPPEPKCDASPAQGSRPGLPADPGTKVAPAISSNLGLGAYSSDDDDDDD</sequence>
<keyword evidence="2" id="KW-0539">Nucleus</keyword>
<dbReference type="AlphaFoldDB" id="A0A0J6YQY1"/>
<dbReference type="InterPro" id="IPR019331">
    <property type="entry name" value="FAM192A/Fyv6_N"/>
</dbReference>
<evidence type="ECO:0000259" key="4">
    <source>
        <dbReference type="Pfam" id="PF10187"/>
    </source>
</evidence>
<dbReference type="GO" id="GO:0005634">
    <property type="term" value="C:nucleus"/>
    <property type="evidence" value="ECO:0007669"/>
    <property type="project" value="UniProtKB-SubCell"/>
</dbReference>
<evidence type="ECO:0000313" key="6">
    <source>
        <dbReference type="Proteomes" id="UP000054565"/>
    </source>
</evidence>
<feature type="compositionally biased region" description="Basic and acidic residues" evidence="3">
    <location>
        <begin position="20"/>
        <end position="32"/>
    </location>
</feature>
<gene>
    <name evidence="5" type="ORF">CIRG_09819</name>
</gene>
<feature type="compositionally biased region" description="Basic and acidic residues" evidence="3">
    <location>
        <begin position="196"/>
        <end position="208"/>
    </location>
</feature>
<dbReference type="PANTHER" id="PTHR13495:SF0">
    <property type="entry name" value="PSME3-INTERACTING PROTEIN"/>
    <property type="match status" value="1"/>
</dbReference>
<dbReference type="EMBL" id="DS028099">
    <property type="protein sequence ID" value="KMP09649.1"/>
    <property type="molecule type" value="Genomic_DNA"/>
</dbReference>
<dbReference type="InterPro" id="IPR039845">
    <property type="entry name" value="FAM192A"/>
</dbReference>
<comment type="subcellular location">
    <subcellularLocation>
        <location evidence="1">Nucleus</location>
    </subcellularLocation>
</comment>
<evidence type="ECO:0000313" key="5">
    <source>
        <dbReference type="EMBL" id="KMP09649.1"/>
    </source>
</evidence>
<dbReference type="PANTHER" id="PTHR13495">
    <property type="entry name" value="NEFA-INTERACTING NUCLEAR PROTEIN NIP30"/>
    <property type="match status" value="1"/>
</dbReference>
<dbReference type="Pfam" id="PF10187">
    <property type="entry name" value="FAM192A_Fyv6_N"/>
    <property type="match status" value="1"/>
</dbReference>
<proteinExistence type="predicted"/>
<dbReference type="Proteomes" id="UP000054565">
    <property type="component" value="Unassembled WGS sequence"/>
</dbReference>
<feature type="region of interest" description="Disordered" evidence="3">
    <location>
        <begin position="116"/>
        <end position="250"/>
    </location>
</feature>
<feature type="region of interest" description="Disordered" evidence="3">
    <location>
        <begin position="1"/>
        <end position="46"/>
    </location>
</feature>
<organism evidence="5 6">
    <name type="scientific">Coccidioides immitis RMSCC 2394</name>
    <dbReference type="NCBI Taxonomy" id="404692"/>
    <lineage>
        <taxon>Eukaryota</taxon>
        <taxon>Fungi</taxon>
        <taxon>Dikarya</taxon>
        <taxon>Ascomycota</taxon>
        <taxon>Pezizomycotina</taxon>
        <taxon>Eurotiomycetes</taxon>
        <taxon>Eurotiomycetidae</taxon>
        <taxon>Onygenales</taxon>
        <taxon>Onygenaceae</taxon>
        <taxon>Coccidioides</taxon>
    </lineage>
</organism>
<evidence type="ECO:0000256" key="2">
    <source>
        <dbReference type="ARBA" id="ARBA00023242"/>
    </source>
</evidence>